<dbReference type="RefSeq" id="WP_086615337.1">
    <property type="nucleotide sequence ID" value="NZ_MTPX02000008.1"/>
</dbReference>
<evidence type="ECO:0000313" key="2">
    <source>
        <dbReference type="EMBL" id="PHP53675.1"/>
    </source>
</evidence>
<dbReference type="InterPro" id="IPR033396">
    <property type="entry name" value="DUF5107"/>
</dbReference>
<evidence type="ECO:0000259" key="1">
    <source>
        <dbReference type="Pfam" id="PF17128"/>
    </source>
</evidence>
<proteinExistence type="predicted"/>
<accession>A0ABX4MDX1</accession>
<name>A0ABX4MDX1_9ACTO</name>
<evidence type="ECO:0000313" key="3">
    <source>
        <dbReference type="Proteomes" id="UP000194577"/>
    </source>
</evidence>
<dbReference type="EMBL" id="MTPX02000008">
    <property type="protein sequence ID" value="PHP53675.1"/>
    <property type="molecule type" value="Genomic_DNA"/>
</dbReference>
<dbReference type="Pfam" id="PF17128">
    <property type="entry name" value="DUF5107"/>
    <property type="match status" value="1"/>
</dbReference>
<dbReference type="Proteomes" id="UP000194577">
    <property type="component" value="Unassembled WGS sequence"/>
</dbReference>
<sequence>MPGIRFETAVIPMTPLGELGELILDGGDRRVPTAADLELLQVGENHMSGPPTLLPYRYQDSYDGSVISSEFNVAILENQRLRAEFLLDLGGRLWRLTDRRSGRELLHRPERIDLANLALRNAWFAGGVEWNLGTTGHWGLTNEPVAAGTLPDGRGGRILRMWAYERMLGVTWRLDAWLPDDSESLYTHILLENPTTRDTPVYWWSNIAIPQSASTRVIVDADSAFHFGYADALDVVSVPEYRGRDITHPQRQTSGADYFYRIRSRIPWIAAVDGDGLGICQYSTPELSGRKLFTWGSGMGGRSWQRRLSGTRRYAEIQAGLAPTQLEHLHLSAGASIRFTECYSPVVIDNPEDHWEALVAHTARAVVNPARLEEASAHLTSLEQSRVVPAPLKYGPEEHAAREGWGALEVLAGHRAASWATPFNTDALNAEQSAWLKAARTGQLDPILLGSAMIGSDWIAVLRRAKPSWLRDYLLGIALHAAGYTHEARALWRKSERTHLTADVLRALALTDSDGEARALGLLRAHTLAPSRHGITIEALTHLLDIGLIDKALTLIDSLPSAVRDLPRVQYLECVGRVRAGHLARARELIEAPLILPDLREGDLGLERLWWDYQRLAGTHDPVPEAYAFSMTTSPQEERY</sequence>
<keyword evidence="3" id="KW-1185">Reference proteome</keyword>
<organism evidence="2 3">
    <name type="scientific">Actinomyces ruminis</name>
    <dbReference type="NCBI Taxonomy" id="1937003"/>
    <lineage>
        <taxon>Bacteria</taxon>
        <taxon>Bacillati</taxon>
        <taxon>Actinomycetota</taxon>
        <taxon>Actinomycetes</taxon>
        <taxon>Actinomycetales</taxon>
        <taxon>Actinomycetaceae</taxon>
        <taxon>Actinomyces</taxon>
    </lineage>
</organism>
<feature type="domain" description="DUF5107" evidence="1">
    <location>
        <begin position="53"/>
        <end position="331"/>
    </location>
</feature>
<reference evidence="2 3" key="1">
    <citation type="submission" date="2017-10" db="EMBL/GenBank/DDBJ databases">
        <title>Draft genome sequence of cellulolytic Actinomyces sp CtC72 isolated from cattle rumen fluid.</title>
        <authorList>
            <person name="Joshi A.J."/>
            <person name="Vasudevan G."/>
            <person name="Lanjekar V.B."/>
            <person name="Hivarkar S."/>
            <person name="Engineer A."/>
            <person name="Pore S.D."/>
            <person name="Dhakephalkar P.K."/>
            <person name="Dagar S."/>
        </authorList>
    </citation>
    <scope>NUCLEOTIDE SEQUENCE [LARGE SCALE GENOMIC DNA]</scope>
    <source>
        <strain evidence="3">CtC72</strain>
    </source>
</reference>
<comment type="caution">
    <text evidence="2">The sequence shown here is derived from an EMBL/GenBank/DDBJ whole genome shotgun (WGS) entry which is preliminary data.</text>
</comment>
<gene>
    <name evidence="2" type="ORF">BW737_000855</name>
</gene>
<protein>
    <submittedName>
        <fullName evidence="2">DUF5107 domain-containing protein</fullName>
    </submittedName>
</protein>